<dbReference type="InterPro" id="IPR001451">
    <property type="entry name" value="Hexapep"/>
</dbReference>
<dbReference type="InterPro" id="IPR024688">
    <property type="entry name" value="Mac_dom"/>
</dbReference>
<dbReference type="Pfam" id="PF14602">
    <property type="entry name" value="Hexapep_2"/>
    <property type="match status" value="1"/>
</dbReference>
<dbReference type="Pfam" id="PF12464">
    <property type="entry name" value="Mac"/>
    <property type="match status" value="1"/>
</dbReference>
<evidence type="ECO:0000313" key="4">
    <source>
        <dbReference type="EMBL" id="KAJ6635631.1"/>
    </source>
</evidence>
<dbReference type="PANTHER" id="PTHR23416">
    <property type="entry name" value="SIALIC ACID SYNTHASE-RELATED"/>
    <property type="match status" value="1"/>
</dbReference>
<sequence>MNSRIVAPAPDVKEYEHLSEKERMLAGYPYKPFDAELTRDRLHVRRLIRQYNSSEIDEEDKRQELLKSILHPSCKDKKVFIEPNFRVDYGYNIVVGNNLQMNFDCVILDCARVTIGDNCLMAPGVHIYAATHPLEAQYRKDDENYYELAKPVTIGNNCWLGGHCTIVPGVVIGDNVVVGAGSVVTKDVPSNVVVAGNPAKIIRYLEGAVLPESN</sequence>
<dbReference type="InterPro" id="IPR051159">
    <property type="entry name" value="Hexapeptide_acetyltransf"/>
</dbReference>
<dbReference type="FunFam" id="2.160.10.10:FF:000008">
    <property type="entry name" value="Maltose O-acetyltransferase"/>
    <property type="match status" value="1"/>
</dbReference>
<gene>
    <name evidence="4" type="primary">maa_2</name>
    <name evidence="4" type="ORF">Bhyg_14217</name>
</gene>
<dbReference type="PANTHER" id="PTHR23416:SF23">
    <property type="entry name" value="ACETYLTRANSFERASE C18B11.09C-RELATED"/>
    <property type="match status" value="1"/>
</dbReference>
<dbReference type="OrthoDB" id="10030506at2759"/>
<comment type="similarity">
    <text evidence="1">Belongs to the transferase hexapeptide repeat family.</text>
</comment>
<evidence type="ECO:0000259" key="3">
    <source>
        <dbReference type="SMART" id="SM01266"/>
    </source>
</evidence>
<name>A0A9Q0MPL5_9DIPT</name>
<dbReference type="GO" id="GO:0005829">
    <property type="term" value="C:cytosol"/>
    <property type="evidence" value="ECO:0007669"/>
    <property type="project" value="TreeGrafter"/>
</dbReference>
<comment type="caution">
    <text evidence="4">The sequence shown here is derived from an EMBL/GenBank/DDBJ whole genome shotgun (WGS) entry which is preliminary data.</text>
</comment>
<dbReference type="SMART" id="SM01266">
    <property type="entry name" value="Mac"/>
    <property type="match status" value="1"/>
</dbReference>
<reference evidence="4" key="1">
    <citation type="submission" date="2022-07" db="EMBL/GenBank/DDBJ databases">
        <authorList>
            <person name="Trinca V."/>
            <person name="Uliana J.V.C."/>
            <person name="Torres T.T."/>
            <person name="Ward R.J."/>
            <person name="Monesi N."/>
        </authorList>
    </citation>
    <scope>NUCLEOTIDE SEQUENCE</scope>
    <source>
        <strain evidence="4">HSMRA1968</strain>
        <tissue evidence="4">Whole embryos</tissue>
    </source>
</reference>
<proteinExistence type="inferred from homology"/>
<dbReference type="AlphaFoldDB" id="A0A9Q0MPL5"/>
<protein>
    <submittedName>
        <fullName evidence="4">Maltose O-acetyltransferase</fullName>
    </submittedName>
</protein>
<dbReference type="GO" id="GO:0008374">
    <property type="term" value="F:O-acyltransferase activity"/>
    <property type="evidence" value="ECO:0007669"/>
    <property type="project" value="TreeGrafter"/>
</dbReference>
<feature type="domain" description="Maltose/galactoside acetyltransferase" evidence="3">
    <location>
        <begin position="21"/>
        <end position="73"/>
    </location>
</feature>
<dbReference type="CDD" id="cd03357">
    <property type="entry name" value="LbH_MAT_GAT"/>
    <property type="match status" value="1"/>
</dbReference>
<organism evidence="4 5">
    <name type="scientific">Pseudolycoriella hygida</name>
    <dbReference type="NCBI Taxonomy" id="35572"/>
    <lineage>
        <taxon>Eukaryota</taxon>
        <taxon>Metazoa</taxon>
        <taxon>Ecdysozoa</taxon>
        <taxon>Arthropoda</taxon>
        <taxon>Hexapoda</taxon>
        <taxon>Insecta</taxon>
        <taxon>Pterygota</taxon>
        <taxon>Neoptera</taxon>
        <taxon>Endopterygota</taxon>
        <taxon>Diptera</taxon>
        <taxon>Nematocera</taxon>
        <taxon>Sciaroidea</taxon>
        <taxon>Sciaridae</taxon>
        <taxon>Pseudolycoriella</taxon>
    </lineage>
</organism>
<evidence type="ECO:0000256" key="1">
    <source>
        <dbReference type="ARBA" id="ARBA00007274"/>
    </source>
</evidence>
<accession>A0A9Q0MPL5</accession>
<dbReference type="SUPFAM" id="SSF51161">
    <property type="entry name" value="Trimeric LpxA-like enzymes"/>
    <property type="match status" value="1"/>
</dbReference>
<dbReference type="InterPro" id="IPR011004">
    <property type="entry name" value="Trimer_LpxA-like_sf"/>
</dbReference>
<keyword evidence="5" id="KW-1185">Reference proteome</keyword>
<dbReference type="EMBL" id="WJQU01000004">
    <property type="protein sequence ID" value="KAJ6635631.1"/>
    <property type="molecule type" value="Genomic_DNA"/>
</dbReference>
<keyword evidence="2" id="KW-0808">Transferase</keyword>
<dbReference type="GO" id="GO:0016407">
    <property type="term" value="F:acetyltransferase activity"/>
    <property type="evidence" value="ECO:0007669"/>
    <property type="project" value="InterPro"/>
</dbReference>
<dbReference type="Proteomes" id="UP001151699">
    <property type="component" value="Chromosome C"/>
</dbReference>
<evidence type="ECO:0000313" key="5">
    <source>
        <dbReference type="Proteomes" id="UP001151699"/>
    </source>
</evidence>
<evidence type="ECO:0000256" key="2">
    <source>
        <dbReference type="ARBA" id="ARBA00022679"/>
    </source>
</evidence>
<dbReference type="Gene3D" id="2.160.10.10">
    <property type="entry name" value="Hexapeptide repeat proteins"/>
    <property type="match status" value="1"/>
</dbReference>